<sequence length="428" mass="46545">MTTSESQRRTALQKVLKRIVPPEQQALPSGHSTIETILEMTSSRRTARQGTTSLVLLGRKCAQLEDDPWPSDPMQSGRTPENCRWLSALAWHGLARTVRAGNRTASTFGTLGESQTTLEYWSTPVWRPDTAAVTLAVLDLLTTGNPAVARWYLETTSCGAVCQHHHPDGQATAEGTLQAPEWASMPELVHDLGAAPPAPRRARASARPPRAARTAPANRQPGVEFVASTDSVDRDFRCPCGWNERGEQHPRRHLEWSNGIPTPTAVAAHWPQDTAIAVVPTTAPAVWRQAAYRMAQLAQRDGGYDMVSFPYPGGRGQQDDANTRAVLYRCDNRIVGYLAVHDEPSAAQLNFADGHLDTTTAENIRPTVGLVFVPLHWRRRGIATALVRAAADHAACAPAELAWSLPFSNHGRALAQTVAAGSGRVWVA</sequence>
<dbReference type="InterPro" id="IPR000182">
    <property type="entry name" value="GNAT_dom"/>
</dbReference>
<dbReference type="Proteomes" id="UP000183376">
    <property type="component" value="Chromosome I"/>
</dbReference>
<evidence type="ECO:0000313" key="3">
    <source>
        <dbReference type="EMBL" id="SDN05112.1"/>
    </source>
</evidence>
<feature type="domain" description="N-acetyltransferase" evidence="2">
    <location>
        <begin position="319"/>
        <end position="397"/>
    </location>
</feature>
<evidence type="ECO:0000256" key="1">
    <source>
        <dbReference type="SAM" id="MobiDB-lite"/>
    </source>
</evidence>
<dbReference type="AlphaFoldDB" id="A0A1G9Y7G0"/>
<proteinExistence type="predicted"/>
<dbReference type="GO" id="GO:0016747">
    <property type="term" value="F:acyltransferase activity, transferring groups other than amino-acyl groups"/>
    <property type="evidence" value="ECO:0007669"/>
    <property type="project" value="InterPro"/>
</dbReference>
<name>A0A1G9Y7G0_ALLAB</name>
<dbReference type="SUPFAM" id="SSF55729">
    <property type="entry name" value="Acyl-CoA N-acyltransferases (Nat)"/>
    <property type="match status" value="1"/>
</dbReference>
<feature type="compositionally biased region" description="Low complexity" evidence="1">
    <location>
        <begin position="205"/>
        <end position="217"/>
    </location>
</feature>
<evidence type="ECO:0000313" key="4">
    <source>
        <dbReference type="Proteomes" id="UP000183376"/>
    </source>
</evidence>
<dbReference type="OrthoDB" id="3280248at2"/>
<dbReference type="RefSeq" id="WP_030433556.1">
    <property type="nucleotide sequence ID" value="NZ_JOEF01000046.1"/>
</dbReference>
<feature type="region of interest" description="Disordered" evidence="1">
    <location>
        <begin position="193"/>
        <end position="222"/>
    </location>
</feature>
<protein>
    <submittedName>
        <fullName evidence="3">Acetyltransferase (GNAT) family protein</fullName>
    </submittedName>
</protein>
<organism evidence="3 4">
    <name type="scientific">Allokutzneria albata</name>
    <name type="common">Kibdelosporangium albatum</name>
    <dbReference type="NCBI Taxonomy" id="211114"/>
    <lineage>
        <taxon>Bacteria</taxon>
        <taxon>Bacillati</taxon>
        <taxon>Actinomycetota</taxon>
        <taxon>Actinomycetes</taxon>
        <taxon>Pseudonocardiales</taxon>
        <taxon>Pseudonocardiaceae</taxon>
        <taxon>Allokutzneria</taxon>
    </lineage>
</organism>
<dbReference type="InterPro" id="IPR016181">
    <property type="entry name" value="Acyl_CoA_acyltransferase"/>
</dbReference>
<evidence type="ECO:0000259" key="2">
    <source>
        <dbReference type="Pfam" id="PF00583"/>
    </source>
</evidence>
<dbReference type="Pfam" id="PF00583">
    <property type="entry name" value="Acetyltransf_1"/>
    <property type="match status" value="1"/>
</dbReference>
<dbReference type="Gene3D" id="3.40.630.30">
    <property type="match status" value="1"/>
</dbReference>
<accession>A0A1G9Y7G0</accession>
<keyword evidence="4" id="KW-1185">Reference proteome</keyword>
<dbReference type="STRING" id="211114.SAMN04489726_4652"/>
<reference evidence="3 4" key="1">
    <citation type="submission" date="2016-10" db="EMBL/GenBank/DDBJ databases">
        <authorList>
            <person name="de Groot N.N."/>
        </authorList>
    </citation>
    <scope>NUCLEOTIDE SEQUENCE [LARGE SCALE GENOMIC DNA]</scope>
    <source>
        <strain evidence="3 4">DSM 44149</strain>
    </source>
</reference>
<dbReference type="eggNOG" id="ENOG5031Z4E">
    <property type="taxonomic scope" value="Bacteria"/>
</dbReference>
<keyword evidence="3" id="KW-0808">Transferase</keyword>
<dbReference type="EMBL" id="LT629701">
    <property type="protein sequence ID" value="SDN05112.1"/>
    <property type="molecule type" value="Genomic_DNA"/>
</dbReference>
<gene>
    <name evidence="3" type="ORF">SAMN04489726_4652</name>
</gene>